<dbReference type="RefSeq" id="WP_201370531.1">
    <property type="nucleotide sequence ID" value="NZ_BNJG01000001.1"/>
</dbReference>
<name>A0ABQ3UM57_9CHLR</name>
<dbReference type="Pfam" id="PF13835">
    <property type="entry name" value="DUF4194"/>
    <property type="match status" value="1"/>
</dbReference>
<sequence>MRGSSVEPFAPAVIKLLQGPLFSDDAQTWNVLLRHLDQIRIHCAKIGLELHMQEEDGFAYLIQPDLENEEGQVVELPRLTRRIPLNYPTTVLCVLLREQLLQFEASNLESTTCILTRGQIHELLMHFLPERSNELLEQSKMDALISRVVDLGFLKRLPKLGPDYFEVRRILKAKIDADRLVEIKERLQHYGASEE</sequence>
<reference evidence="1 2" key="1">
    <citation type="journal article" date="2021" name="Int. J. Syst. Evol. Microbiol.">
        <title>Reticulibacter mediterranei gen. nov., sp. nov., within the new family Reticulibacteraceae fam. nov., and Ktedonospora formicarum gen. nov., sp. nov., Ktedonobacter robiniae sp. nov., Dictyobacter formicarum sp. nov. and Dictyobacter arantiisoli sp. nov., belonging to the class Ktedonobacteria.</title>
        <authorList>
            <person name="Yabe S."/>
            <person name="Zheng Y."/>
            <person name="Wang C.M."/>
            <person name="Sakai Y."/>
            <person name="Abe K."/>
            <person name="Yokota A."/>
            <person name="Donadio S."/>
            <person name="Cavaletti L."/>
            <person name="Monciardini P."/>
        </authorList>
    </citation>
    <scope>NUCLEOTIDE SEQUENCE [LARGE SCALE GENOMIC DNA]</scope>
    <source>
        <strain evidence="1 2">SOSP1-30</strain>
    </source>
</reference>
<comment type="caution">
    <text evidence="1">The sequence shown here is derived from an EMBL/GenBank/DDBJ whole genome shotgun (WGS) entry which is preliminary data.</text>
</comment>
<proteinExistence type="predicted"/>
<dbReference type="InterPro" id="IPR025449">
    <property type="entry name" value="JetB"/>
</dbReference>
<dbReference type="Proteomes" id="UP000654345">
    <property type="component" value="Unassembled WGS sequence"/>
</dbReference>
<protein>
    <recommendedName>
        <fullName evidence="3">DUF4194 domain-containing protein</fullName>
    </recommendedName>
</protein>
<accession>A0ABQ3UM57</accession>
<gene>
    <name evidence="1" type="ORF">KSB_22210</name>
</gene>
<evidence type="ECO:0008006" key="3">
    <source>
        <dbReference type="Google" id="ProtNLM"/>
    </source>
</evidence>
<evidence type="ECO:0000313" key="2">
    <source>
        <dbReference type="Proteomes" id="UP000654345"/>
    </source>
</evidence>
<keyword evidence="2" id="KW-1185">Reference proteome</keyword>
<dbReference type="EMBL" id="BNJG01000001">
    <property type="protein sequence ID" value="GHO53746.1"/>
    <property type="molecule type" value="Genomic_DNA"/>
</dbReference>
<evidence type="ECO:0000313" key="1">
    <source>
        <dbReference type="EMBL" id="GHO53746.1"/>
    </source>
</evidence>
<organism evidence="1 2">
    <name type="scientific">Ktedonobacter robiniae</name>
    <dbReference type="NCBI Taxonomy" id="2778365"/>
    <lineage>
        <taxon>Bacteria</taxon>
        <taxon>Bacillati</taxon>
        <taxon>Chloroflexota</taxon>
        <taxon>Ktedonobacteria</taxon>
        <taxon>Ktedonobacterales</taxon>
        <taxon>Ktedonobacteraceae</taxon>
        <taxon>Ktedonobacter</taxon>
    </lineage>
</organism>